<proteinExistence type="predicted"/>
<protein>
    <submittedName>
        <fullName evidence="1">Uncharacterized protein</fullName>
    </submittedName>
</protein>
<accession>A0A0F9I1S1</accession>
<organism evidence="1">
    <name type="scientific">marine sediment metagenome</name>
    <dbReference type="NCBI Taxonomy" id="412755"/>
    <lineage>
        <taxon>unclassified sequences</taxon>
        <taxon>metagenomes</taxon>
        <taxon>ecological metagenomes</taxon>
    </lineage>
</organism>
<evidence type="ECO:0000313" key="1">
    <source>
        <dbReference type="EMBL" id="KKM21556.1"/>
    </source>
</evidence>
<reference evidence="1" key="1">
    <citation type="journal article" date="2015" name="Nature">
        <title>Complex archaea that bridge the gap between prokaryotes and eukaryotes.</title>
        <authorList>
            <person name="Spang A."/>
            <person name="Saw J.H."/>
            <person name="Jorgensen S.L."/>
            <person name="Zaremba-Niedzwiedzka K."/>
            <person name="Martijn J."/>
            <person name="Lind A.E."/>
            <person name="van Eijk R."/>
            <person name="Schleper C."/>
            <person name="Guy L."/>
            <person name="Ettema T.J."/>
        </authorList>
    </citation>
    <scope>NUCLEOTIDE SEQUENCE</scope>
</reference>
<dbReference type="AlphaFoldDB" id="A0A0F9I1S1"/>
<gene>
    <name evidence="1" type="ORF">LCGC14_1634220</name>
</gene>
<sequence length="54" mass="6099">MTKTCSKCGEERPAKGFLWHEKYCKGTMKVLYPKQKAILSPGDYATYIRKAKGG</sequence>
<dbReference type="EMBL" id="LAZR01013524">
    <property type="protein sequence ID" value="KKM21556.1"/>
    <property type="molecule type" value="Genomic_DNA"/>
</dbReference>
<name>A0A0F9I1S1_9ZZZZ</name>
<comment type="caution">
    <text evidence="1">The sequence shown here is derived from an EMBL/GenBank/DDBJ whole genome shotgun (WGS) entry which is preliminary data.</text>
</comment>